<dbReference type="STRING" id="183478.A0A364N7R6"/>
<feature type="region of interest" description="Disordered" evidence="1">
    <location>
        <begin position="325"/>
        <end position="380"/>
    </location>
</feature>
<feature type="compositionally biased region" description="Low complexity" evidence="1">
    <location>
        <begin position="122"/>
        <end position="132"/>
    </location>
</feature>
<dbReference type="AlphaFoldDB" id="A0A364N7R6"/>
<feature type="region of interest" description="Disordered" evidence="1">
    <location>
        <begin position="115"/>
        <end position="148"/>
    </location>
</feature>
<feature type="region of interest" description="Disordered" evidence="1">
    <location>
        <begin position="250"/>
        <end position="272"/>
    </location>
</feature>
<evidence type="ECO:0000313" key="4">
    <source>
        <dbReference type="Proteomes" id="UP000249619"/>
    </source>
</evidence>
<dbReference type="PANTHER" id="PTHR13182:SF8">
    <property type="entry name" value="CYTOPLASMIC 60S SUBUNIT BIOGENESIS FACTOR ZNF622"/>
    <property type="match status" value="1"/>
</dbReference>
<reference evidence="4" key="1">
    <citation type="submission" date="2018-05" db="EMBL/GenBank/DDBJ databases">
        <title>Draft genome sequence of Stemphylium lycopersici strain CIDEFI 213.</title>
        <authorList>
            <person name="Medina R."/>
            <person name="Franco M.E.E."/>
            <person name="Lucentini C.G."/>
            <person name="Saparrat M.C.N."/>
            <person name="Balatti P.A."/>
        </authorList>
    </citation>
    <scope>NUCLEOTIDE SEQUENCE [LARGE SCALE GENOMIC DNA]</scope>
    <source>
        <strain evidence="4">CIDEFI 213</strain>
    </source>
</reference>
<dbReference type="InterPro" id="IPR036236">
    <property type="entry name" value="Znf_C2H2_sf"/>
</dbReference>
<dbReference type="InterPro" id="IPR041661">
    <property type="entry name" value="ZN622/Rei1/Reh1_Znf-C2H2"/>
</dbReference>
<protein>
    <recommendedName>
        <fullName evidence="2">ZN622/Rei1/Reh1 zinc finger C2H2-type domain-containing protein</fullName>
    </recommendedName>
</protein>
<dbReference type="SUPFAM" id="SSF57667">
    <property type="entry name" value="beta-beta-alpha zinc fingers"/>
    <property type="match status" value="1"/>
</dbReference>
<organism evidence="3 4">
    <name type="scientific">Stemphylium lycopersici</name>
    <name type="common">Tomato gray leaf spot disease fungus</name>
    <name type="synonym">Thyrospora lycopersici</name>
    <dbReference type="NCBI Taxonomy" id="183478"/>
    <lineage>
        <taxon>Eukaryota</taxon>
        <taxon>Fungi</taxon>
        <taxon>Dikarya</taxon>
        <taxon>Ascomycota</taxon>
        <taxon>Pezizomycotina</taxon>
        <taxon>Dothideomycetes</taxon>
        <taxon>Pleosporomycetidae</taxon>
        <taxon>Pleosporales</taxon>
        <taxon>Pleosporineae</taxon>
        <taxon>Pleosporaceae</taxon>
        <taxon>Stemphylium</taxon>
    </lineage>
</organism>
<dbReference type="EMBL" id="QGDH01000037">
    <property type="protein sequence ID" value="RAR13286.1"/>
    <property type="molecule type" value="Genomic_DNA"/>
</dbReference>
<evidence type="ECO:0000259" key="2">
    <source>
        <dbReference type="Pfam" id="PF12756"/>
    </source>
</evidence>
<accession>A0A364N7R6</accession>
<comment type="caution">
    <text evidence="3">The sequence shown here is derived from an EMBL/GenBank/DDBJ whole genome shotgun (WGS) entry which is preliminary data.</text>
</comment>
<dbReference type="InterPro" id="IPR040025">
    <property type="entry name" value="Znf622/Rei1/Reh1"/>
</dbReference>
<feature type="domain" description="ZN622/Rei1/Reh1 zinc finger C2H2-type" evidence="2">
    <location>
        <begin position="149"/>
        <end position="196"/>
    </location>
</feature>
<dbReference type="GO" id="GO:0030687">
    <property type="term" value="C:preribosome, large subunit precursor"/>
    <property type="evidence" value="ECO:0007669"/>
    <property type="project" value="TreeGrafter"/>
</dbReference>
<feature type="compositionally biased region" description="Polar residues" evidence="1">
    <location>
        <begin position="325"/>
        <end position="340"/>
    </location>
</feature>
<dbReference type="GO" id="GO:0042273">
    <property type="term" value="P:ribosomal large subunit biogenesis"/>
    <property type="evidence" value="ECO:0007669"/>
    <property type="project" value="TreeGrafter"/>
</dbReference>
<dbReference type="Proteomes" id="UP000249619">
    <property type="component" value="Unassembled WGS sequence"/>
</dbReference>
<dbReference type="PANTHER" id="PTHR13182">
    <property type="entry name" value="ZINC FINGER PROTEIN 622"/>
    <property type="match status" value="1"/>
</dbReference>
<dbReference type="Pfam" id="PF12756">
    <property type="entry name" value="zf-C2H2_2"/>
    <property type="match status" value="1"/>
</dbReference>
<name>A0A364N7R6_STELY</name>
<feature type="region of interest" description="Disordered" evidence="1">
    <location>
        <begin position="202"/>
        <end position="224"/>
    </location>
</feature>
<proteinExistence type="predicted"/>
<feature type="region of interest" description="Disordered" evidence="1">
    <location>
        <begin position="1"/>
        <end position="84"/>
    </location>
</feature>
<keyword evidence="4" id="KW-1185">Reference proteome</keyword>
<evidence type="ECO:0000256" key="1">
    <source>
        <dbReference type="SAM" id="MobiDB-lite"/>
    </source>
</evidence>
<gene>
    <name evidence="3" type="ORF">DDE83_003285</name>
</gene>
<sequence>MSSLPAISSSEYEEQESKSATVKRRNGWTSSDEARHWASESQSCSDDNGAIGEATSSGEEDESKELEQHLLTPRGQTPPPPPATTTTHCLFCPLAFPNIRENLFHMSSVHGFTLHPPPPSNAPSTASPSFSNKQLSPPSPSKAQPATTATNLEPLLTYLSLVVFTHRECVYCGKGKRSVRGVQSHMRDKAHCRVEWGNHGDFLGEGEGENGEEDEQDDVEGGSRQVEVQKISGTELRLPSGVVINSRRHRYHHSGSGSSGGMRDGDGDEAGFRLKGSLRQRHQRFMSIFSFRSDYNNNSPLIPLYGPHDAIQPISYSTPPTATISTTNNRNAPQIPQHGTQPIRPLRTPTPQPGYSGQEDAPTARGCEEESDVCGAATAG</sequence>
<feature type="compositionally biased region" description="Acidic residues" evidence="1">
    <location>
        <begin position="204"/>
        <end position="220"/>
    </location>
</feature>
<evidence type="ECO:0000313" key="3">
    <source>
        <dbReference type="EMBL" id="RAR13286.1"/>
    </source>
</evidence>
<feature type="compositionally biased region" description="Polar residues" evidence="1">
    <location>
        <begin position="133"/>
        <end position="148"/>
    </location>
</feature>